<comment type="similarity">
    <text evidence="3">Belongs to the Nudix hydrolase family.</text>
</comment>
<evidence type="ECO:0000256" key="3">
    <source>
        <dbReference type="ARBA" id="ARBA00005582"/>
    </source>
</evidence>
<dbReference type="InterPro" id="IPR039121">
    <property type="entry name" value="NUDT19"/>
</dbReference>
<keyword evidence="5" id="KW-0378">Hydrolase</keyword>
<dbReference type="AlphaFoldDB" id="A0A7M7GL07"/>
<dbReference type="GO" id="GO:0005739">
    <property type="term" value="C:mitochondrion"/>
    <property type="evidence" value="ECO:0007669"/>
    <property type="project" value="TreeGrafter"/>
</dbReference>
<dbReference type="GeneID" id="413491"/>
<evidence type="ECO:0000256" key="5">
    <source>
        <dbReference type="ARBA" id="ARBA00022801"/>
    </source>
</evidence>
<keyword evidence="6" id="KW-0460">Magnesium</keyword>
<dbReference type="InterPro" id="IPR015797">
    <property type="entry name" value="NUDIX_hydrolase-like_dom_sf"/>
</dbReference>
<sequence>MKAWKESVSLMLMARQKYIRSSLTNFQYNYNLLCLKRHQNSKFLPSTYVFPGGIIDPSDADLKWHDLFTTFGFDTNSFSSLTPNTSIRPQIFQFKSNELPKEISLRITAIRETFEECGILICKQSREDTFGWAQNIKISKSELHNWQTRVHNDAREFYTLCENFNCYPDLWSLYEWSNWLTPTYFTGRRYNTAFYLACISSLPQTFHEPTEIEDLKWDMPGNFLFSIPKIAFPPPQQYEIARIAKFESIDNLLDFAIDRSKIGVLLNLPVKVELLDGIVHVLPGDSMYPNQVNFLDKQIINRNDITIHEFRAISPIKNRMEFFNIQVKELYVQNFDSADGHLAPLQLKDISTAIVHKQIKP</sequence>
<evidence type="ECO:0000313" key="9">
    <source>
        <dbReference type="Proteomes" id="UP000005203"/>
    </source>
</evidence>
<name>A0A7M7GL07_APIME</name>
<organism evidence="8">
    <name type="scientific">Apis mellifera</name>
    <name type="common">Honeybee</name>
    <dbReference type="NCBI Taxonomy" id="7460"/>
    <lineage>
        <taxon>Eukaryota</taxon>
        <taxon>Metazoa</taxon>
        <taxon>Ecdysozoa</taxon>
        <taxon>Arthropoda</taxon>
        <taxon>Hexapoda</taxon>
        <taxon>Insecta</taxon>
        <taxon>Pterygota</taxon>
        <taxon>Neoptera</taxon>
        <taxon>Endopterygota</taxon>
        <taxon>Hymenoptera</taxon>
        <taxon>Apocrita</taxon>
        <taxon>Aculeata</taxon>
        <taxon>Apoidea</taxon>
        <taxon>Anthophila</taxon>
        <taxon>Apidae</taxon>
        <taxon>Apis</taxon>
    </lineage>
</organism>
<evidence type="ECO:0000256" key="6">
    <source>
        <dbReference type="ARBA" id="ARBA00022842"/>
    </source>
</evidence>
<comment type="cofactor">
    <cofactor evidence="1">
        <name>Mn(2+)</name>
        <dbReference type="ChEBI" id="CHEBI:29035"/>
    </cofactor>
</comment>
<dbReference type="OrthoDB" id="1695362at2759"/>
<evidence type="ECO:0000256" key="7">
    <source>
        <dbReference type="ARBA" id="ARBA00023211"/>
    </source>
</evidence>
<dbReference type="GO" id="GO:0016818">
    <property type="term" value="F:hydrolase activity, acting on acid anhydrides, in phosphorus-containing anhydrides"/>
    <property type="evidence" value="ECO:0007669"/>
    <property type="project" value="InterPro"/>
</dbReference>
<accession>A0A7M7GL07</accession>
<evidence type="ECO:0000256" key="4">
    <source>
        <dbReference type="ARBA" id="ARBA00022723"/>
    </source>
</evidence>
<reference evidence="10" key="2">
    <citation type="submission" date="2025-04" db="UniProtKB">
        <authorList>
            <consortium name="RefSeq"/>
        </authorList>
    </citation>
    <scope>IDENTIFICATION</scope>
    <source>
        <strain evidence="10">DH4</strain>
        <tissue evidence="10">Whole body</tissue>
    </source>
</reference>
<evidence type="ECO:0000256" key="2">
    <source>
        <dbReference type="ARBA" id="ARBA00001946"/>
    </source>
</evidence>
<dbReference type="PANTHER" id="PTHR12318:SF0">
    <property type="entry name" value="ACYL-COENZYME A DIPHOSPHATASE NUDT19"/>
    <property type="match status" value="1"/>
</dbReference>
<keyword evidence="9" id="KW-1185">Reference proteome</keyword>
<dbReference type="EnsemblMetazoa" id="XM_006559323">
    <property type="protein sequence ID" value="XP_006559386"/>
    <property type="gene ID" value="LOC413491"/>
</dbReference>
<evidence type="ECO:0000256" key="1">
    <source>
        <dbReference type="ARBA" id="ARBA00001936"/>
    </source>
</evidence>
<protein>
    <submittedName>
        <fullName evidence="10">Nucleoside diphosphate-linked moiety X motif 19</fullName>
    </submittedName>
</protein>
<dbReference type="SUPFAM" id="SSF55811">
    <property type="entry name" value="Nudix"/>
    <property type="match status" value="1"/>
</dbReference>
<dbReference type="GO" id="GO:0046872">
    <property type="term" value="F:metal ion binding"/>
    <property type="evidence" value="ECO:0007669"/>
    <property type="project" value="UniProtKB-KW"/>
</dbReference>
<dbReference type="OMA" id="GFMPSAH"/>
<accession>A0A8B6YT32</accession>
<evidence type="ECO:0000313" key="10">
    <source>
        <dbReference type="RefSeq" id="XP_006559386.1"/>
    </source>
</evidence>
<dbReference type="Gene3D" id="3.90.79.10">
    <property type="entry name" value="Nucleoside Triphosphate Pyrophosphohydrolase"/>
    <property type="match status" value="1"/>
</dbReference>
<evidence type="ECO:0000313" key="8">
    <source>
        <dbReference type="EnsemblMetazoa" id="XP_006559386"/>
    </source>
</evidence>
<reference evidence="8" key="1">
    <citation type="submission" date="2021-01" db="UniProtKB">
        <authorList>
            <consortium name="EnsemblMetazoa"/>
        </authorList>
    </citation>
    <scope>IDENTIFICATION</scope>
    <source>
        <strain evidence="8">DH4</strain>
    </source>
</reference>
<dbReference type="KEGG" id="ame:413491"/>
<dbReference type="PANTHER" id="PTHR12318">
    <property type="entry name" value="TESTOSTERONE-REGULATED PROTEIN RP2"/>
    <property type="match status" value="1"/>
</dbReference>
<keyword evidence="7" id="KW-0464">Manganese</keyword>
<keyword evidence="4" id="KW-0479">Metal-binding</keyword>
<dbReference type="RefSeq" id="XP_006559386.1">
    <property type="nucleotide sequence ID" value="XM_006559323.3"/>
</dbReference>
<dbReference type="CDD" id="cd18870">
    <property type="entry name" value="NUDIX_AcylCoAdiphos_Nudt19"/>
    <property type="match status" value="1"/>
</dbReference>
<dbReference type="Proteomes" id="UP000005203">
    <property type="component" value="Linkage group LG13"/>
</dbReference>
<gene>
    <name evidence="8" type="primary">413491</name>
    <name evidence="10" type="synonym">LOC413491</name>
</gene>
<comment type="cofactor">
    <cofactor evidence="2">
        <name>Mg(2+)</name>
        <dbReference type="ChEBI" id="CHEBI:18420"/>
    </cofactor>
</comment>
<proteinExistence type="inferred from homology"/>